<reference evidence="2" key="1">
    <citation type="journal article" date="2014" name="Science">
        <title>Ancient hybridizations among the ancestral genomes of bread wheat.</title>
        <authorList>
            <consortium name="International Wheat Genome Sequencing Consortium,"/>
            <person name="Marcussen T."/>
            <person name="Sandve S.R."/>
            <person name="Heier L."/>
            <person name="Spannagl M."/>
            <person name="Pfeifer M."/>
            <person name="Jakobsen K.S."/>
            <person name="Wulff B.B."/>
            <person name="Steuernagel B."/>
            <person name="Mayer K.F."/>
            <person name="Olsen O.A."/>
        </authorList>
    </citation>
    <scope>NUCLEOTIDE SEQUENCE [LARGE SCALE GENOMIC DNA]</scope>
    <source>
        <strain evidence="2">cv. AL8/78</strain>
    </source>
</reference>
<reference evidence="2" key="2">
    <citation type="journal article" date="2017" name="Nat. Plants">
        <title>The Aegilops tauschii genome reveals multiple impacts of transposons.</title>
        <authorList>
            <person name="Zhao G."/>
            <person name="Zou C."/>
            <person name="Li K."/>
            <person name="Wang K."/>
            <person name="Li T."/>
            <person name="Gao L."/>
            <person name="Zhang X."/>
            <person name="Wang H."/>
            <person name="Yang Z."/>
            <person name="Liu X."/>
            <person name="Jiang W."/>
            <person name="Mao L."/>
            <person name="Kong X."/>
            <person name="Jiao Y."/>
            <person name="Jia J."/>
        </authorList>
    </citation>
    <scope>NUCLEOTIDE SEQUENCE [LARGE SCALE GENOMIC DNA]</scope>
    <source>
        <strain evidence="2">cv. AL8/78</strain>
    </source>
</reference>
<dbReference type="PANTHER" id="PTHR35317:SF38">
    <property type="entry name" value="RNA-DIRECTED DNA POLYMERASE"/>
    <property type="match status" value="1"/>
</dbReference>
<dbReference type="STRING" id="200361.A0A453B8F6"/>
<dbReference type="Proteomes" id="UP000015105">
    <property type="component" value="Chromosome 2D"/>
</dbReference>
<sequence length="153" mass="16315">MAIMPHGGGAGRSASMAMPMLTQDNYTVWAIKAQAILDVHTVWEAVAPGDAAVNARKDKTARALLLGALPEDVLLSVATKPTAREVWESLKVRFVGADRVPAARLTTLRGEFDRLKMADGEALDAYAGRLVGMTARYANLGETLGDAPLVKKL</sequence>
<dbReference type="AlphaFoldDB" id="A0A453B8F6"/>
<evidence type="ECO:0000313" key="2">
    <source>
        <dbReference type="Proteomes" id="UP000015105"/>
    </source>
</evidence>
<protein>
    <recommendedName>
        <fullName evidence="3">DUF4219 domain-containing protein</fullName>
    </recommendedName>
</protein>
<evidence type="ECO:0000313" key="1">
    <source>
        <dbReference type="EnsemblPlants" id="AET2Gv20413000.1"/>
    </source>
</evidence>
<dbReference type="EnsemblPlants" id="AET2Gv20413000.1">
    <property type="protein sequence ID" value="AET2Gv20413000.1"/>
    <property type="gene ID" value="AET2Gv20413000"/>
</dbReference>
<evidence type="ECO:0008006" key="3">
    <source>
        <dbReference type="Google" id="ProtNLM"/>
    </source>
</evidence>
<reference evidence="1" key="5">
    <citation type="journal article" date="2021" name="G3 (Bethesda)">
        <title>Aegilops tauschii genome assembly Aet v5.0 features greater sequence contiguity and improved annotation.</title>
        <authorList>
            <person name="Wang L."/>
            <person name="Zhu T."/>
            <person name="Rodriguez J.C."/>
            <person name="Deal K.R."/>
            <person name="Dubcovsky J."/>
            <person name="McGuire P.E."/>
            <person name="Lux T."/>
            <person name="Spannagl M."/>
            <person name="Mayer K.F.X."/>
            <person name="Baldrich P."/>
            <person name="Meyers B.C."/>
            <person name="Huo N."/>
            <person name="Gu Y.Q."/>
            <person name="Zhou H."/>
            <person name="Devos K.M."/>
            <person name="Bennetzen J.L."/>
            <person name="Unver T."/>
            <person name="Budak H."/>
            <person name="Gulick P.J."/>
            <person name="Galiba G."/>
            <person name="Kalapos B."/>
            <person name="Nelson D.R."/>
            <person name="Li P."/>
            <person name="You F.M."/>
            <person name="Luo M.C."/>
            <person name="Dvorak J."/>
        </authorList>
    </citation>
    <scope>NUCLEOTIDE SEQUENCE [LARGE SCALE GENOMIC DNA]</scope>
    <source>
        <strain evidence="1">cv. AL8/78</strain>
    </source>
</reference>
<dbReference type="Gramene" id="AET2Gv20413000.1">
    <property type="protein sequence ID" value="AET2Gv20413000.1"/>
    <property type="gene ID" value="AET2Gv20413000"/>
</dbReference>
<reference evidence="1" key="4">
    <citation type="submission" date="2019-03" db="UniProtKB">
        <authorList>
            <consortium name="EnsemblPlants"/>
        </authorList>
    </citation>
    <scope>IDENTIFICATION</scope>
</reference>
<reference evidence="1" key="3">
    <citation type="journal article" date="2017" name="Nature">
        <title>Genome sequence of the progenitor of the wheat D genome Aegilops tauschii.</title>
        <authorList>
            <person name="Luo M.C."/>
            <person name="Gu Y.Q."/>
            <person name="Puiu D."/>
            <person name="Wang H."/>
            <person name="Twardziok S.O."/>
            <person name="Deal K.R."/>
            <person name="Huo N."/>
            <person name="Zhu T."/>
            <person name="Wang L."/>
            <person name="Wang Y."/>
            <person name="McGuire P.E."/>
            <person name="Liu S."/>
            <person name="Long H."/>
            <person name="Ramasamy R.K."/>
            <person name="Rodriguez J.C."/>
            <person name="Van S.L."/>
            <person name="Yuan L."/>
            <person name="Wang Z."/>
            <person name="Xia Z."/>
            <person name="Xiao L."/>
            <person name="Anderson O.D."/>
            <person name="Ouyang S."/>
            <person name="Liang Y."/>
            <person name="Zimin A.V."/>
            <person name="Pertea G."/>
            <person name="Qi P."/>
            <person name="Bennetzen J.L."/>
            <person name="Dai X."/>
            <person name="Dawson M.W."/>
            <person name="Muller H.G."/>
            <person name="Kugler K."/>
            <person name="Rivarola-Duarte L."/>
            <person name="Spannagl M."/>
            <person name="Mayer K.F.X."/>
            <person name="Lu F.H."/>
            <person name="Bevan M.W."/>
            <person name="Leroy P."/>
            <person name="Li P."/>
            <person name="You F.M."/>
            <person name="Sun Q."/>
            <person name="Liu Z."/>
            <person name="Lyons E."/>
            <person name="Wicker T."/>
            <person name="Salzberg S.L."/>
            <person name="Devos K.M."/>
            <person name="Dvorak J."/>
        </authorList>
    </citation>
    <scope>NUCLEOTIDE SEQUENCE [LARGE SCALE GENOMIC DNA]</scope>
    <source>
        <strain evidence="1">cv. AL8/78</strain>
    </source>
</reference>
<proteinExistence type="predicted"/>
<organism evidence="1 2">
    <name type="scientific">Aegilops tauschii subsp. strangulata</name>
    <name type="common">Goatgrass</name>
    <dbReference type="NCBI Taxonomy" id="200361"/>
    <lineage>
        <taxon>Eukaryota</taxon>
        <taxon>Viridiplantae</taxon>
        <taxon>Streptophyta</taxon>
        <taxon>Embryophyta</taxon>
        <taxon>Tracheophyta</taxon>
        <taxon>Spermatophyta</taxon>
        <taxon>Magnoliopsida</taxon>
        <taxon>Liliopsida</taxon>
        <taxon>Poales</taxon>
        <taxon>Poaceae</taxon>
        <taxon>BOP clade</taxon>
        <taxon>Pooideae</taxon>
        <taxon>Triticodae</taxon>
        <taxon>Triticeae</taxon>
        <taxon>Triticinae</taxon>
        <taxon>Aegilops</taxon>
    </lineage>
</organism>
<dbReference type="Pfam" id="PF14223">
    <property type="entry name" value="Retrotran_gag_2"/>
    <property type="match status" value="1"/>
</dbReference>
<accession>A0A453B8F6</accession>
<name>A0A453B8F6_AEGTS</name>
<dbReference type="PANTHER" id="PTHR35317">
    <property type="entry name" value="OS04G0629600 PROTEIN"/>
    <property type="match status" value="1"/>
</dbReference>
<keyword evidence="2" id="KW-1185">Reference proteome</keyword>